<feature type="domain" description="Putative cyclic diguanylate phosphodiesterase CSS motif-containing" evidence="2">
    <location>
        <begin position="42"/>
        <end position="99"/>
    </location>
</feature>
<evidence type="ECO:0000313" key="3">
    <source>
        <dbReference type="EMBL" id="HAE1400699.1"/>
    </source>
</evidence>
<dbReference type="EMBL" id="DAAQYL010000197">
    <property type="protein sequence ID" value="HAE1400699.1"/>
    <property type="molecule type" value="Genomic_DNA"/>
</dbReference>
<sequence length="99" mass="11026">MLTRDSSSGRKILLTCIITGMAAALLISSLQFFLSWHKRDVKYNTLLSDVQHYLASYFADLKATTDILQPLTINTCKQVGAELTSRAAFSLNVRAFLLI</sequence>
<evidence type="ECO:0000259" key="2">
    <source>
        <dbReference type="Pfam" id="PF12792"/>
    </source>
</evidence>
<feature type="non-terminal residue" evidence="3">
    <location>
        <position position="99"/>
    </location>
</feature>
<name>A0A726HRP8_SALET</name>
<dbReference type="AlphaFoldDB" id="A0A726HRP8"/>
<organism evidence="3">
    <name type="scientific">Salmonella enterica I</name>
    <dbReference type="NCBI Taxonomy" id="59201"/>
    <lineage>
        <taxon>Bacteria</taxon>
        <taxon>Pseudomonadati</taxon>
        <taxon>Pseudomonadota</taxon>
        <taxon>Gammaproteobacteria</taxon>
        <taxon>Enterobacterales</taxon>
        <taxon>Enterobacteriaceae</taxon>
        <taxon>Salmonella</taxon>
    </lineage>
</organism>
<proteinExistence type="predicted"/>
<reference evidence="3" key="2">
    <citation type="submission" date="2019-10" db="EMBL/GenBank/DDBJ databases">
        <authorList>
            <consortium name="NCBI Pathogen Detection Project"/>
        </authorList>
    </citation>
    <scope>NUCLEOTIDE SEQUENCE</scope>
    <source>
        <strain evidence="3">Salmonella enterica</strain>
    </source>
</reference>
<keyword evidence="1" id="KW-0472">Membrane</keyword>
<protein>
    <submittedName>
        <fullName evidence="3">Cyclic di-GMP phosphodiesterase</fullName>
    </submittedName>
</protein>
<keyword evidence="1" id="KW-0812">Transmembrane</keyword>
<reference evidence="3" key="1">
    <citation type="journal article" date="2018" name="Genome Biol.">
        <title>SKESA: strategic k-mer extension for scrupulous assemblies.</title>
        <authorList>
            <person name="Souvorov A."/>
            <person name="Agarwala R."/>
            <person name="Lipman D.J."/>
        </authorList>
    </citation>
    <scope>NUCLEOTIDE SEQUENCE</scope>
    <source>
        <strain evidence="3">Salmonella enterica</strain>
    </source>
</reference>
<feature type="transmembrane region" description="Helical" evidence="1">
    <location>
        <begin position="12"/>
        <end position="34"/>
    </location>
</feature>
<dbReference type="Pfam" id="PF12792">
    <property type="entry name" value="CSS-motif"/>
    <property type="match status" value="1"/>
</dbReference>
<gene>
    <name evidence="3" type="ORF">G2946_22100</name>
</gene>
<comment type="caution">
    <text evidence="3">The sequence shown here is derived from an EMBL/GenBank/DDBJ whole genome shotgun (WGS) entry which is preliminary data.</text>
</comment>
<keyword evidence="1" id="KW-1133">Transmembrane helix</keyword>
<evidence type="ECO:0000256" key="1">
    <source>
        <dbReference type="SAM" id="Phobius"/>
    </source>
</evidence>
<accession>A0A726HRP8</accession>
<dbReference type="InterPro" id="IPR024744">
    <property type="entry name" value="CSS-motif_dom"/>
</dbReference>